<feature type="signal peptide" evidence="2">
    <location>
        <begin position="1"/>
        <end position="26"/>
    </location>
</feature>
<evidence type="ECO:0000256" key="3">
    <source>
        <dbReference type="SAM" id="MobiDB-lite"/>
    </source>
</evidence>
<sequence length="527" mass="57358">MRATRSTRAARHLAGAAVLASGLLIGACTTLGPDYEEPDIAWLNEWQTNLYGQAVGPGQQRDLDLQFWWHAFNDPVLNSLVDTARKENPSLRIAGLRIMESRAVLGIASANLYPQLQQLKGSATYIDSRSSGGAGPDVHDNYGAYSDGFDLAWELDFWGRFRRGIESAEAGFFASVTNQQDVQVLLAAQVADLYFAYRTTLLRIDIARKNTAIQKRSLEITEQLFSSGQESELDLQQAKAQYLGTLATIPDLEGQLVRVRNALAAVLGRKPGDVPELDMVARPLPIVDGAVLRELPANLLLRRRDLRTAAWQVAAQSAQIGIAKADYFPAITLLGSVGWSTTSLGGSPQVRSIAAGPAITWNILDYGRIASNVRLQDARLQQTIELFQSTALLAAREMDDAAITVVKTAEQKAPLGGAARAAERSLELANSQYQEGYADFERVLDAQRVMFTQTERELLNNSAHISAVITLYKAAGGGWTEMPAQELLPEATRDTMKTRTNWGGLLEAPLPARPEGPASDSDNGNPK</sequence>
<evidence type="ECO:0000256" key="1">
    <source>
        <dbReference type="ARBA" id="ARBA00007613"/>
    </source>
</evidence>
<keyword evidence="5" id="KW-1185">Reference proteome</keyword>
<dbReference type="Gene3D" id="1.20.1600.10">
    <property type="entry name" value="Outer membrane efflux proteins (OEP)"/>
    <property type="match status" value="1"/>
</dbReference>
<keyword evidence="2" id="KW-0732">Signal</keyword>
<dbReference type="RefSeq" id="WP_200604951.1">
    <property type="nucleotide sequence ID" value="NZ_CP071517.1"/>
</dbReference>
<dbReference type="InterPro" id="IPR003423">
    <property type="entry name" value="OMP_efflux"/>
</dbReference>
<feature type="region of interest" description="Disordered" evidence="3">
    <location>
        <begin position="500"/>
        <end position="527"/>
    </location>
</feature>
<dbReference type="PANTHER" id="PTHR30203:SF25">
    <property type="entry name" value="OUTER MEMBRANE PROTEIN-RELATED"/>
    <property type="match status" value="1"/>
</dbReference>
<protein>
    <submittedName>
        <fullName evidence="4">TolC family protein</fullName>
    </submittedName>
</protein>
<keyword evidence="2" id="KW-0564">Palmitate</keyword>
<dbReference type="NCBIfam" id="TIGR01845">
    <property type="entry name" value="outer_NodT"/>
    <property type="match status" value="1"/>
</dbReference>
<dbReference type="PANTHER" id="PTHR30203">
    <property type="entry name" value="OUTER MEMBRANE CATION EFFLUX PROTEIN"/>
    <property type="match status" value="1"/>
</dbReference>
<reference evidence="4 5" key="1">
    <citation type="submission" date="2021-02" db="EMBL/GenBank/DDBJ databases">
        <title>Lysobacter arenosi sp. nov., isolated from soil of gangwondo yeongwol, south Korea.</title>
        <authorList>
            <person name="Kim K.R."/>
            <person name="Kim K.H."/>
            <person name="Jeon C.O."/>
        </authorList>
    </citation>
    <scope>NUCLEOTIDE SEQUENCE [LARGE SCALE GENOMIC DNA]</scope>
    <source>
        <strain evidence="4 5">R7</strain>
    </source>
</reference>
<dbReference type="Gene3D" id="2.20.200.10">
    <property type="entry name" value="Outer membrane efflux proteins (OEP)"/>
    <property type="match status" value="1"/>
</dbReference>
<keyword evidence="2" id="KW-0449">Lipoprotein</keyword>
<name>A0ABX7RD08_9GAMM</name>
<feature type="chain" id="PRO_5044971622" evidence="2">
    <location>
        <begin position="27"/>
        <end position="527"/>
    </location>
</feature>
<dbReference type="EMBL" id="CP071517">
    <property type="protein sequence ID" value="QSX75595.1"/>
    <property type="molecule type" value="Genomic_DNA"/>
</dbReference>
<organism evidence="4 5">
    <name type="scientific">Lysobacter arenosi</name>
    <dbReference type="NCBI Taxonomy" id="2795387"/>
    <lineage>
        <taxon>Bacteria</taxon>
        <taxon>Pseudomonadati</taxon>
        <taxon>Pseudomonadota</taxon>
        <taxon>Gammaproteobacteria</taxon>
        <taxon>Lysobacterales</taxon>
        <taxon>Lysobacteraceae</taxon>
        <taxon>Lysobacter</taxon>
    </lineage>
</organism>
<keyword evidence="2" id="KW-0812">Transmembrane</keyword>
<keyword evidence="2" id="KW-0472">Membrane</keyword>
<dbReference type="PROSITE" id="PS51257">
    <property type="entry name" value="PROKAR_LIPOPROTEIN"/>
    <property type="match status" value="1"/>
</dbReference>
<dbReference type="Proteomes" id="UP000663400">
    <property type="component" value="Chromosome"/>
</dbReference>
<comment type="subcellular location">
    <subcellularLocation>
        <location evidence="2">Cell outer membrane</location>
        <topology evidence="2">Lipid-anchor</topology>
    </subcellularLocation>
</comment>
<proteinExistence type="inferred from homology"/>
<evidence type="ECO:0000313" key="5">
    <source>
        <dbReference type="Proteomes" id="UP000663400"/>
    </source>
</evidence>
<gene>
    <name evidence="4" type="ORF">HIV01_003425</name>
</gene>
<comment type="similarity">
    <text evidence="1 2">Belongs to the outer membrane factor (OMF) (TC 1.B.17) family.</text>
</comment>
<dbReference type="Pfam" id="PF02321">
    <property type="entry name" value="OEP"/>
    <property type="match status" value="2"/>
</dbReference>
<evidence type="ECO:0000313" key="4">
    <source>
        <dbReference type="EMBL" id="QSX75595.1"/>
    </source>
</evidence>
<accession>A0ABX7RD08</accession>
<evidence type="ECO:0000256" key="2">
    <source>
        <dbReference type="RuleBase" id="RU362097"/>
    </source>
</evidence>
<dbReference type="SUPFAM" id="SSF56954">
    <property type="entry name" value="Outer membrane efflux proteins (OEP)"/>
    <property type="match status" value="1"/>
</dbReference>
<dbReference type="InterPro" id="IPR010131">
    <property type="entry name" value="MdtP/NodT-like"/>
</dbReference>
<keyword evidence="2" id="KW-1134">Transmembrane beta strand</keyword>